<dbReference type="GO" id="GO:0008270">
    <property type="term" value="F:zinc ion binding"/>
    <property type="evidence" value="ECO:0007669"/>
    <property type="project" value="TreeGrafter"/>
</dbReference>
<evidence type="ECO:0000313" key="4">
    <source>
        <dbReference type="EMBL" id="KAK1367674.1"/>
    </source>
</evidence>
<protein>
    <submittedName>
        <fullName evidence="4">Uncharacterized protein</fullName>
    </submittedName>
</protein>
<comment type="caution">
    <text evidence="4">The sequence shown here is derived from an EMBL/GenBank/DDBJ whole genome shotgun (WGS) entry which is preliminary data.</text>
</comment>
<dbReference type="EMBL" id="JAUIZM010000008">
    <property type="protein sequence ID" value="KAK1367674.1"/>
    <property type="molecule type" value="Genomic_DNA"/>
</dbReference>
<reference evidence="4" key="1">
    <citation type="submission" date="2023-02" db="EMBL/GenBank/DDBJ databases">
        <title>Genome of toxic invasive species Heracleum sosnowskyi carries increased number of genes despite the absence of recent whole-genome duplications.</title>
        <authorList>
            <person name="Schelkunov M."/>
            <person name="Shtratnikova V."/>
            <person name="Makarenko M."/>
            <person name="Klepikova A."/>
            <person name="Omelchenko D."/>
            <person name="Novikova G."/>
            <person name="Obukhova E."/>
            <person name="Bogdanov V."/>
            <person name="Penin A."/>
            <person name="Logacheva M."/>
        </authorList>
    </citation>
    <scope>NUCLEOTIDE SEQUENCE</scope>
    <source>
        <strain evidence="4">Hsosn_3</strain>
        <tissue evidence="4">Leaf</tissue>
    </source>
</reference>
<accession>A0AAD8HIC6</accession>
<evidence type="ECO:0000256" key="2">
    <source>
        <dbReference type="ARBA" id="ARBA00022723"/>
    </source>
</evidence>
<keyword evidence="5" id="KW-1185">Reference proteome</keyword>
<dbReference type="Proteomes" id="UP001237642">
    <property type="component" value="Unassembled WGS sequence"/>
</dbReference>
<dbReference type="AlphaFoldDB" id="A0AAD8HIC6"/>
<keyword evidence="3" id="KW-0862">Zinc</keyword>
<dbReference type="Pfam" id="PF05907">
    <property type="entry name" value="CXXC_Zn-b_euk"/>
    <property type="match status" value="1"/>
</dbReference>
<evidence type="ECO:0000313" key="5">
    <source>
        <dbReference type="Proteomes" id="UP001237642"/>
    </source>
</evidence>
<name>A0AAD8HIC6_9APIA</name>
<reference evidence="4" key="2">
    <citation type="submission" date="2023-05" db="EMBL/GenBank/DDBJ databases">
        <authorList>
            <person name="Schelkunov M.I."/>
        </authorList>
    </citation>
    <scope>NUCLEOTIDE SEQUENCE</scope>
    <source>
        <strain evidence="4">Hsosn_3</strain>
        <tissue evidence="4">Leaf</tissue>
    </source>
</reference>
<sequence>MWLRATEFSSVVEEAWIDGVLACSKDDPVSILKFCERRGSITVVTTDVGKPLIEELSAIGETAPLMELDCLCLAMAGRLNLATFEVLMSEYREWMLARSIRIQKWHLEWEARAKASKKEFRMKCGNCGELTKKDISVLSDVKFSDSRNAPNLVMKCKFCERRGSMTVVTTMLESH</sequence>
<organism evidence="4 5">
    <name type="scientific">Heracleum sosnowskyi</name>
    <dbReference type="NCBI Taxonomy" id="360622"/>
    <lineage>
        <taxon>Eukaryota</taxon>
        <taxon>Viridiplantae</taxon>
        <taxon>Streptophyta</taxon>
        <taxon>Embryophyta</taxon>
        <taxon>Tracheophyta</taxon>
        <taxon>Spermatophyta</taxon>
        <taxon>Magnoliopsida</taxon>
        <taxon>eudicotyledons</taxon>
        <taxon>Gunneridae</taxon>
        <taxon>Pentapetalae</taxon>
        <taxon>asterids</taxon>
        <taxon>campanulids</taxon>
        <taxon>Apiales</taxon>
        <taxon>Apiaceae</taxon>
        <taxon>Apioideae</taxon>
        <taxon>apioid superclade</taxon>
        <taxon>Tordylieae</taxon>
        <taxon>Tordyliinae</taxon>
        <taxon>Heracleum</taxon>
    </lineage>
</organism>
<dbReference type="SUPFAM" id="SSF141678">
    <property type="entry name" value="MAL13P1.257-like"/>
    <property type="match status" value="1"/>
</dbReference>
<gene>
    <name evidence="4" type="ORF">POM88_033766</name>
</gene>
<evidence type="ECO:0000256" key="1">
    <source>
        <dbReference type="ARBA" id="ARBA00007818"/>
    </source>
</evidence>
<keyword evidence="2" id="KW-0479">Metal-binding</keyword>
<evidence type="ECO:0000256" key="3">
    <source>
        <dbReference type="ARBA" id="ARBA00022833"/>
    </source>
</evidence>
<dbReference type="PANTHER" id="PTHR12857">
    <property type="entry name" value="CXXC MOTIF CONTAINING ZINC BINDING PROTEIN"/>
    <property type="match status" value="1"/>
</dbReference>
<dbReference type="InterPro" id="IPR008584">
    <property type="entry name" value="CXXC_Zn-binding_euk"/>
</dbReference>
<dbReference type="PANTHER" id="PTHR12857:SF0">
    <property type="entry name" value="CXXC MOTIF CONTAINING ZINC BINDING PROTEIN"/>
    <property type="match status" value="1"/>
</dbReference>
<proteinExistence type="inferred from homology"/>
<comment type="similarity">
    <text evidence="1">Belongs to the UPF0587 family.</text>
</comment>